<evidence type="ECO:0000313" key="13">
    <source>
        <dbReference type="Proteomes" id="UP001597083"/>
    </source>
</evidence>
<dbReference type="InterPro" id="IPR005672">
    <property type="entry name" value="Phosphate_PstA"/>
</dbReference>
<comment type="caution">
    <text evidence="12">The sequence shown here is derived from an EMBL/GenBank/DDBJ whole genome shotgun (WGS) entry which is preliminary data.</text>
</comment>
<keyword evidence="13" id="KW-1185">Reference proteome</keyword>
<evidence type="ECO:0000256" key="1">
    <source>
        <dbReference type="ARBA" id="ARBA00003510"/>
    </source>
</evidence>
<evidence type="ECO:0000313" key="12">
    <source>
        <dbReference type="EMBL" id="MFD0856532.1"/>
    </source>
</evidence>
<comment type="similarity">
    <text evidence="3 10">Belongs to the binding-protein-dependent transport system permease family. CysTW subfamily.</text>
</comment>
<evidence type="ECO:0000256" key="5">
    <source>
        <dbReference type="ARBA" id="ARBA00022475"/>
    </source>
</evidence>
<dbReference type="PANTHER" id="PTHR42922">
    <property type="entry name" value="PHOSPHATE TRANSPORT SYSTEM PERMEASE PROTEIN PSTA"/>
    <property type="match status" value="1"/>
</dbReference>
<feature type="transmembrane region" description="Helical" evidence="10">
    <location>
        <begin position="83"/>
        <end position="113"/>
    </location>
</feature>
<evidence type="ECO:0000256" key="8">
    <source>
        <dbReference type="ARBA" id="ARBA00022989"/>
    </source>
</evidence>
<evidence type="ECO:0000256" key="9">
    <source>
        <dbReference type="ARBA" id="ARBA00023136"/>
    </source>
</evidence>
<dbReference type="PANTHER" id="PTHR42922:SF1">
    <property type="entry name" value="PHOSPHATE TRANSPORT SYSTEM PERMEASE PROTEIN PSTA"/>
    <property type="match status" value="1"/>
</dbReference>
<evidence type="ECO:0000259" key="11">
    <source>
        <dbReference type="PROSITE" id="PS50928"/>
    </source>
</evidence>
<comment type="function">
    <text evidence="1">Part of the binding-protein-dependent transport system for phosphate; probably responsible for the translocation of the substrate across the membrane.</text>
</comment>
<feature type="transmembrane region" description="Helical" evidence="10">
    <location>
        <begin position="206"/>
        <end position="227"/>
    </location>
</feature>
<dbReference type="CDD" id="cd06261">
    <property type="entry name" value="TM_PBP2"/>
    <property type="match status" value="1"/>
</dbReference>
<organism evidence="12 13">
    <name type="scientific">Actinomadura adrarensis</name>
    <dbReference type="NCBI Taxonomy" id="1819600"/>
    <lineage>
        <taxon>Bacteria</taxon>
        <taxon>Bacillati</taxon>
        <taxon>Actinomycetota</taxon>
        <taxon>Actinomycetes</taxon>
        <taxon>Streptosporangiales</taxon>
        <taxon>Thermomonosporaceae</taxon>
        <taxon>Actinomadura</taxon>
    </lineage>
</organism>
<evidence type="ECO:0000256" key="4">
    <source>
        <dbReference type="ARBA" id="ARBA00022448"/>
    </source>
</evidence>
<dbReference type="EMBL" id="JBHTIR010004157">
    <property type="protein sequence ID" value="MFD0856532.1"/>
    <property type="molecule type" value="Genomic_DNA"/>
</dbReference>
<evidence type="ECO:0000256" key="10">
    <source>
        <dbReference type="RuleBase" id="RU363043"/>
    </source>
</evidence>
<evidence type="ECO:0000256" key="3">
    <source>
        <dbReference type="ARBA" id="ARBA00007069"/>
    </source>
</evidence>
<gene>
    <name evidence="12" type="primary">pstA</name>
    <name evidence="12" type="ORF">ACFQ07_30115</name>
</gene>
<dbReference type="SUPFAM" id="SSF161098">
    <property type="entry name" value="MetI-like"/>
    <property type="match status" value="1"/>
</dbReference>
<feature type="transmembrane region" description="Helical" evidence="10">
    <location>
        <begin position="125"/>
        <end position="150"/>
    </location>
</feature>
<feature type="transmembrane region" description="Helical" evidence="10">
    <location>
        <begin position="274"/>
        <end position="296"/>
    </location>
</feature>
<keyword evidence="4" id="KW-0813">Transport</keyword>
<comment type="subcellular location">
    <subcellularLocation>
        <location evidence="2 10">Cell membrane</location>
        <topology evidence="2 10">Multi-pass membrane protein</topology>
    </subcellularLocation>
</comment>
<dbReference type="Proteomes" id="UP001597083">
    <property type="component" value="Unassembled WGS sequence"/>
</dbReference>
<dbReference type="InterPro" id="IPR000515">
    <property type="entry name" value="MetI-like"/>
</dbReference>
<feature type="transmembrane region" description="Helical" evidence="10">
    <location>
        <begin position="35"/>
        <end position="55"/>
    </location>
</feature>
<keyword evidence="7 10" id="KW-0812">Transmembrane</keyword>
<protein>
    <recommendedName>
        <fullName evidence="10">Phosphate transport system permease protein PstA</fullName>
    </recommendedName>
</protein>
<keyword evidence="9 10" id="KW-0472">Membrane</keyword>
<sequence>MSAPTLVKDQPSRNGAELTSVSLGRKLKDRAVQGLVYVAFALALIPLVSVLWTVVTNGIGRLDGDFFAFSMNGLSGRDPGGGAYHAIIGTLQQVAICSLIAVPIAVMTAIYLVEYGGNGRLARIISFFVDVMTGIPSIVAGLFILALWLLTFGFQYSGFAGSLALTILMIPTVVRSAEEMLKLVPADLREASYALGVPRWRTILRVVLPTAAPGVITGIMLAVARVMGETAPLLLTIFFTKAINMNPFEGPQGSLPTFIWEQAADPNQNSIDRAWTGALVLILIIMLLNLGARLVARLYRPAGR</sequence>
<accession>A0ABW3CSI2</accession>
<dbReference type="InterPro" id="IPR051408">
    <property type="entry name" value="Phosphate_transprt_permease"/>
</dbReference>
<feature type="transmembrane region" description="Helical" evidence="10">
    <location>
        <begin position="156"/>
        <end position="174"/>
    </location>
</feature>
<evidence type="ECO:0000256" key="2">
    <source>
        <dbReference type="ARBA" id="ARBA00004651"/>
    </source>
</evidence>
<name>A0ABW3CSI2_9ACTN</name>
<dbReference type="InterPro" id="IPR035906">
    <property type="entry name" value="MetI-like_sf"/>
</dbReference>
<keyword evidence="5 10" id="KW-1003">Cell membrane</keyword>
<evidence type="ECO:0000256" key="7">
    <source>
        <dbReference type="ARBA" id="ARBA00022692"/>
    </source>
</evidence>
<keyword evidence="6" id="KW-0592">Phosphate transport</keyword>
<keyword evidence="8 10" id="KW-1133">Transmembrane helix</keyword>
<proteinExistence type="inferred from homology"/>
<evidence type="ECO:0000256" key="6">
    <source>
        <dbReference type="ARBA" id="ARBA00022592"/>
    </source>
</evidence>
<dbReference type="PROSITE" id="PS50928">
    <property type="entry name" value="ABC_TM1"/>
    <property type="match status" value="1"/>
</dbReference>
<dbReference type="NCBIfam" id="TIGR00974">
    <property type="entry name" value="3a0107s02c"/>
    <property type="match status" value="1"/>
</dbReference>
<feature type="domain" description="ABC transmembrane type-1" evidence="11">
    <location>
        <begin position="87"/>
        <end position="292"/>
    </location>
</feature>
<reference evidence="13" key="1">
    <citation type="journal article" date="2019" name="Int. J. Syst. Evol. Microbiol.">
        <title>The Global Catalogue of Microorganisms (GCM) 10K type strain sequencing project: providing services to taxonomists for standard genome sequencing and annotation.</title>
        <authorList>
            <consortium name="The Broad Institute Genomics Platform"/>
            <consortium name="The Broad Institute Genome Sequencing Center for Infectious Disease"/>
            <person name="Wu L."/>
            <person name="Ma J."/>
        </authorList>
    </citation>
    <scope>NUCLEOTIDE SEQUENCE [LARGE SCALE GENOMIC DNA]</scope>
    <source>
        <strain evidence="13">JCM 31696</strain>
    </source>
</reference>
<dbReference type="Pfam" id="PF00528">
    <property type="entry name" value="BPD_transp_1"/>
    <property type="match status" value="1"/>
</dbReference>
<dbReference type="Gene3D" id="1.10.3720.10">
    <property type="entry name" value="MetI-like"/>
    <property type="match status" value="1"/>
</dbReference>